<reference evidence="2 3" key="1">
    <citation type="submission" date="2011-02" db="EMBL/GenBank/DDBJ databases">
        <authorList>
            <person name="Weinstock G."/>
            <person name="Sodergren E."/>
            <person name="Clifton S."/>
            <person name="Fulton L."/>
            <person name="Fulton B."/>
            <person name="Courtney L."/>
            <person name="Fronick C."/>
            <person name="Harrison M."/>
            <person name="Strong C."/>
            <person name="Farmer C."/>
            <person name="Delahaunty K."/>
            <person name="Markovic C."/>
            <person name="Hall O."/>
            <person name="Minx P."/>
            <person name="Tomlinson C."/>
            <person name="Mitreva M."/>
            <person name="Hou S."/>
            <person name="Chen J."/>
            <person name="Wollam A."/>
            <person name="Pepin K.H."/>
            <person name="Johnson M."/>
            <person name="Bhonagiri V."/>
            <person name="Zhang X."/>
            <person name="Suruliraj S."/>
            <person name="Warren W."/>
            <person name="Chinwalla A."/>
            <person name="Mardis E.R."/>
            <person name="Wilson R.K."/>
        </authorList>
    </citation>
    <scope>NUCLEOTIDE SEQUENCE [LARGE SCALE GENOMIC DNA]</scope>
    <source>
        <strain evidence="2 3">YIT 12057</strain>
    </source>
</reference>
<dbReference type="HOGENOM" id="CLU_2912742_0_0_10"/>
<feature type="region of interest" description="Disordered" evidence="1">
    <location>
        <begin position="1"/>
        <end position="44"/>
    </location>
</feature>
<keyword evidence="3" id="KW-1185">Reference proteome</keyword>
<name>F3PRR6_9BACE</name>
<dbReference type="EMBL" id="AFBN01000025">
    <property type="protein sequence ID" value="EGF58118.1"/>
    <property type="molecule type" value="Genomic_DNA"/>
</dbReference>
<sequence>MERYTPFKGTKAEEALLNKPSPDIESVGNVSKAPSKQEVNVPQESSPTNIYLNIDFIVISV</sequence>
<evidence type="ECO:0000256" key="1">
    <source>
        <dbReference type="SAM" id="MobiDB-lite"/>
    </source>
</evidence>
<dbReference type="STRING" id="763034.HMPREF9446_01419"/>
<accession>F3PRR6</accession>
<dbReference type="AlphaFoldDB" id="F3PRR6"/>
<feature type="compositionally biased region" description="Polar residues" evidence="1">
    <location>
        <begin position="28"/>
        <end position="44"/>
    </location>
</feature>
<comment type="caution">
    <text evidence="2">The sequence shown here is derived from an EMBL/GenBank/DDBJ whole genome shotgun (WGS) entry which is preliminary data.</text>
</comment>
<evidence type="ECO:0000313" key="2">
    <source>
        <dbReference type="EMBL" id="EGF58118.1"/>
    </source>
</evidence>
<feature type="compositionally biased region" description="Basic and acidic residues" evidence="1">
    <location>
        <begin position="1"/>
        <end position="16"/>
    </location>
</feature>
<dbReference type="Proteomes" id="UP000003416">
    <property type="component" value="Unassembled WGS sequence"/>
</dbReference>
<gene>
    <name evidence="2" type="ORF">HMPREF9446_01419</name>
</gene>
<organism evidence="2 3">
    <name type="scientific">Bacteroides fluxus YIT 12057</name>
    <dbReference type="NCBI Taxonomy" id="763034"/>
    <lineage>
        <taxon>Bacteria</taxon>
        <taxon>Pseudomonadati</taxon>
        <taxon>Bacteroidota</taxon>
        <taxon>Bacteroidia</taxon>
        <taxon>Bacteroidales</taxon>
        <taxon>Bacteroidaceae</taxon>
        <taxon>Bacteroides</taxon>
    </lineage>
</organism>
<evidence type="ECO:0000313" key="3">
    <source>
        <dbReference type="Proteomes" id="UP000003416"/>
    </source>
</evidence>
<proteinExistence type="predicted"/>
<protein>
    <submittedName>
        <fullName evidence="2">Uncharacterized protein</fullName>
    </submittedName>
</protein>